<organism evidence="2 3">
    <name type="scientific">Streptomyces wuyuanensis</name>
    <dbReference type="NCBI Taxonomy" id="1196353"/>
    <lineage>
        <taxon>Bacteria</taxon>
        <taxon>Bacillati</taxon>
        <taxon>Actinomycetota</taxon>
        <taxon>Actinomycetes</taxon>
        <taxon>Kitasatosporales</taxon>
        <taxon>Streptomycetaceae</taxon>
        <taxon>Streptomyces</taxon>
    </lineage>
</organism>
<keyword evidence="3" id="KW-1185">Reference proteome</keyword>
<dbReference type="InterPro" id="IPR025349">
    <property type="entry name" value="DUF4253"/>
</dbReference>
<name>A0A1H0CH40_9ACTN</name>
<dbReference type="AlphaFoldDB" id="A0A1H0CH40"/>
<dbReference type="Proteomes" id="UP000199063">
    <property type="component" value="Unassembled WGS sequence"/>
</dbReference>
<gene>
    <name evidence="2" type="ORF">SAMN05444921_13020</name>
</gene>
<dbReference type="EMBL" id="FNHI01000030">
    <property type="protein sequence ID" value="SDN57238.1"/>
    <property type="molecule type" value="Genomic_DNA"/>
</dbReference>
<feature type="domain" description="DUF4253" evidence="1">
    <location>
        <begin position="155"/>
        <end position="262"/>
    </location>
</feature>
<proteinExistence type="predicted"/>
<dbReference type="STRING" id="1196353.SAMN05444921_13020"/>
<protein>
    <recommendedName>
        <fullName evidence="1">DUF4253 domain-containing protein</fullName>
    </recommendedName>
</protein>
<evidence type="ECO:0000259" key="1">
    <source>
        <dbReference type="Pfam" id="PF14062"/>
    </source>
</evidence>
<sequence length="262" mass="28154">MLPNPLPTLLDDPTGRALGLDLPPGRLVDTTVDGPWHEPLLWYGDDPAAPGTWDRLLPARRAGGLHPVLIGGAHGPHEWELWPQRVSYPGDHDAEEVLAEYWESFAADEPDTDGGWPGLAPGSTFPEDPDRLAAETADALSGGQGGDVLKGARPALVRARRSADIPAAIGWSGPLNHEHDVARLCSVLRSWEDRFGIRVVGLSFDRLVLSVAAPPTTTADAEALAAEHLAFCPDSVRQDPGSGLGAYARLLPGARVWTFWWD</sequence>
<reference evidence="3" key="1">
    <citation type="submission" date="2016-10" db="EMBL/GenBank/DDBJ databases">
        <authorList>
            <person name="Varghese N."/>
            <person name="Submissions S."/>
        </authorList>
    </citation>
    <scope>NUCLEOTIDE SEQUENCE [LARGE SCALE GENOMIC DNA]</scope>
    <source>
        <strain evidence="3">CGMCC 4.7042</strain>
    </source>
</reference>
<dbReference type="Pfam" id="PF14062">
    <property type="entry name" value="DUF4253"/>
    <property type="match status" value="1"/>
</dbReference>
<evidence type="ECO:0000313" key="3">
    <source>
        <dbReference type="Proteomes" id="UP000199063"/>
    </source>
</evidence>
<accession>A0A1H0CH40</accession>
<evidence type="ECO:0000313" key="2">
    <source>
        <dbReference type="EMBL" id="SDN57238.1"/>
    </source>
</evidence>